<accession>A0A1H3HJ50</accession>
<evidence type="ECO:0000313" key="2">
    <source>
        <dbReference type="Proteomes" id="UP000198640"/>
    </source>
</evidence>
<keyword evidence="2" id="KW-1185">Reference proteome</keyword>
<dbReference type="AlphaFoldDB" id="A0A1H3HJ50"/>
<evidence type="ECO:0000313" key="1">
    <source>
        <dbReference type="EMBL" id="SDY15576.1"/>
    </source>
</evidence>
<sequence length="454" mass="52060">MTDYCQNMQHHFLRFALFSSLMLVAQLGLAEQDRNSATHSAISFPNEQALPYLDRDAKVYRTPRAGEGFRTEIFGEEIVVESRDRRSVDAWMLGLQYNMHEPDDRTIFPIGSLYFWRQPKESQLFYANVAGVYNDIFYGEQLPDWGNYQYALAFRNFTPPAPLSEIVDGKRVRDEEMYWGRLQWSAGIGYREQISPGYNDNIFMVNLYFEPGFLYFKRSRKAADNLVTPSDTVELGTRLEIKYDALERNVLWLAHQGFATGANFVYGHRLNWRDWGLDGIQHRAGNTRDHVRFDAYALAAGGVPFIDSDRHRLLGTVHVGTGNNLDRFSAQRIGGGVNPMGWDFSSTGIPVLPGASVWEFYPEHYLIANTEYRWEPIFFSYLSLHGTLAWLDPVRNVDGEFKRKDTFYSAVGGRVATGFLGDSMLVVDMTHNLNVIRDNKRGGTDITFFVVKEF</sequence>
<proteinExistence type="predicted"/>
<dbReference type="EMBL" id="FNOY01000020">
    <property type="protein sequence ID" value="SDY15576.1"/>
    <property type="molecule type" value="Genomic_DNA"/>
</dbReference>
<dbReference type="OrthoDB" id="9792858at2"/>
<name>A0A1H3HJ50_9PROT</name>
<dbReference type="Proteomes" id="UP000198640">
    <property type="component" value="Unassembled WGS sequence"/>
</dbReference>
<reference evidence="1 2" key="1">
    <citation type="submission" date="2016-10" db="EMBL/GenBank/DDBJ databases">
        <authorList>
            <person name="de Groot N.N."/>
        </authorList>
    </citation>
    <scope>NUCLEOTIDE SEQUENCE [LARGE SCALE GENOMIC DNA]</scope>
    <source>
        <strain evidence="1 2">Nm1</strain>
    </source>
</reference>
<protein>
    <recommendedName>
        <fullName evidence="3">Surface antigen</fullName>
    </recommendedName>
</protein>
<evidence type="ECO:0008006" key="3">
    <source>
        <dbReference type="Google" id="ProtNLM"/>
    </source>
</evidence>
<gene>
    <name evidence="1" type="ORF">SAMN05421881_102026</name>
</gene>
<organism evidence="1 2">
    <name type="scientific">Nitrosomonas halophila</name>
    <dbReference type="NCBI Taxonomy" id="44576"/>
    <lineage>
        <taxon>Bacteria</taxon>
        <taxon>Pseudomonadati</taxon>
        <taxon>Pseudomonadota</taxon>
        <taxon>Betaproteobacteria</taxon>
        <taxon>Nitrosomonadales</taxon>
        <taxon>Nitrosomonadaceae</taxon>
        <taxon>Nitrosomonas</taxon>
    </lineage>
</organism>